<feature type="transmembrane region" description="Helical" evidence="1">
    <location>
        <begin position="51"/>
        <end position="74"/>
    </location>
</feature>
<dbReference type="EMBL" id="JBFRYA010000003">
    <property type="protein sequence ID" value="MEX1668286.1"/>
    <property type="molecule type" value="Genomic_DNA"/>
</dbReference>
<comment type="caution">
    <text evidence="2">The sequence shown here is derived from an EMBL/GenBank/DDBJ whole genome shotgun (WGS) entry which is preliminary data.</text>
</comment>
<protein>
    <recommendedName>
        <fullName evidence="4">DUF2970 domain-containing protein</fullName>
    </recommendedName>
</protein>
<evidence type="ECO:0000313" key="3">
    <source>
        <dbReference type="Proteomes" id="UP001557485"/>
    </source>
</evidence>
<reference evidence="2 3" key="1">
    <citation type="journal article" date="2011" name="Int. J. Syst. Evol. Microbiol.">
        <title>Zhongshania antarctica gen. nov., sp. nov. and Zhongshania guokunii sp. nov., gammaproteobacteria respectively isolated from coastal attached (fast) ice and surface seawater of the Antarctic.</title>
        <authorList>
            <person name="Li H.J."/>
            <person name="Zhang X.Y."/>
            <person name="Chen C.X."/>
            <person name="Zhang Y.J."/>
            <person name="Gao Z.M."/>
            <person name="Yu Y."/>
            <person name="Chen X.L."/>
            <person name="Chen B."/>
            <person name="Zhang Y.Z."/>
        </authorList>
    </citation>
    <scope>NUCLEOTIDE SEQUENCE [LARGE SCALE GENOMIC DNA]</scope>
    <source>
        <strain evidence="2 3">ZS6-22T</strain>
    </source>
</reference>
<gene>
    <name evidence="2" type="ORF">AB4876_05140</name>
</gene>
<sequence length="78" mass="8518">MKQDEISTTAKPKSLSVLATFKQGISLLFALQNKSGRKQLMDSAETNPLPILFAGLSAMAIFFLICFITSQLAIKLIN</sequence>
<proteinExistence type="predicted"/>
<evidence type="ECO:0000256" key="1">
    <source>
        <dbReference type="SAM" id="Phobius"/>
    </source>
</evidence>
<name>A0ABV3U357_9GAMM</name>
<keyword evidence="1" id="KW-1133">Transmembrane helix</keyword>
<evidence type="ECO:0008006" key="4">
    <source>
        <dbReference type="Google" id="ProtNLM"/>
    </source>
</evidence>
<keyword evidence="1" id="KW-0472">Membrane</keyword>
<keyword evidence="3" id="KW-1185">Reference proteome</keyword>
<evidence type="ECO:0000313" key="2">
    <source>
        <dbReference type="EMBL" id="MEX1668286.1"/>
    </source>
</evidence>
<dbReference type="Proteomes" id="UP001557485">
    <property type="component" value="Unassembled WGS sequence"/>
</dbReference>
<organism evidence="2 3">
    <name type="scientific">Zhongshania guokunii</name>
    <dbReference type="NCBI Taxonomy" id="641783"/>
    <lineage>
        <taxon>Bacteria</taxon>
        <taxon>Pseudomonadati</taxon>
        <taxon>Pseudomonadota</taxon>
        <taxon>Gammaproteobacteria</taxon>
        <taxon>Cellvibrionales</taxon>
        <taxon>Spongiibacteraceae</taxon>
        <taxon>Zhongshania</taxon>
    </lineage>
</organism>
<keyword evidence="1" id="KW-0812">Transmembrane</keyword>
<accession>A0ABV3U357</accession>